<dbReference type="InterPro" id="IPR011342">
    <property type="entry name" value="Shikimate_DH"/>
</dbReference>
<evidence type="ECO:0000313" key="13">
    <source>
        <dbReference type="Proteomes" id="UP000199647"/>
    </source>
</evidence>
<dbReference type="InterPro" id="IPR022893">
    <property type="entry name" value="Shikimate_DH_fam"/>
</dbReference>
<dbReference type="EC" id="1.1.1.25" evidence="2 8"/>
<evidence type="ECO:0000259" key="10">
    <source>
        <dbReference type="Pfam" id="PF08501"/>
    </source>
</evidence>
<comment type="pathway">
    <text evidence="1 8">Metabolic intermediate biosynthesis; chorismate biosynthesis; chorismate from D-erythrose 4-phosphate and phosphoenolpyruvate: step 4/7.</text>
</comment>
<dbReference type="NCBIfam" id="TIGR00507">
    <property type="entry name" value="aroE"/>
    <property type="match status" value="1"/>
</dbReference>
<dbReference type="GO" id="GO:0050661">
    <property type="term" value="F:NADP binding"/>
    <property type="evidence" value="ECO:0007669"/>
    <property type="project" value="InterPro"/>
</dbReference>
<protein>
    <recommendedName>
        <fullName evidence="2 8">Shikimate dehydrogenase (NADP(+))</fullName>
        <shortName evidence="8">SDH</shortName>
        <ecNumber evidence="2 8">1.1.1.25</ecNumber>
    </recommendedName>
</protein>
<dbReference type="GO" id="GO:0005829">
    <property type="term" value="C:cytosol"/>
    <property type="evidence" value="ECO:0007669"/>
    <property type="project" value="TreeGrafter"/>
</dbReference>
<feature type="binding site" evidence="8">
    <location>
        <position position="241"/>
    </location>
    <ligand>
        <name>NADP(+)</name>
        <dbReference type="ChEBI" id="CHEBI:58349"/>
    </ligand>
</feature>
<keyword evidence="3 8" id="KW-0028">Amino-acid biosynthesis</keyword>
<dbReference type="InterPro" id="IPR041121">
    <property type="entry name" value="SDH_C"/>
</dbReference>
<dbReference type="Pfam" id="PF01488">
    <property type="entry name" value="Shikimate_DH"/>
    <property type="match status" value="1"/>
</dbReference>
<feature type="active site" description="Proton acceptor" evidence="8">
    <location>
        <position position="68"/>
    </location>
</feature>
<reference evidence="12 13" key="1">
    <citation type="submission" date="2016-10" db="EMBL/GenBank/DDBJ databases">
        <authorList>
            <person name="de Groot N.N."/>
        </authorList>
    </citation>
    <scope>NUCLEOTIDE SEQUENCE [LARGE SCALE GENOMIC DNA]</scope>
    <source>
        <strain evidence="12 13">A52C2</strain>
    </source>
</reference>
<evidence type="ECO:0000256" key="2">
    <source>
        <dbReference type="ARBA" id="ARBA00012962"/>
    </source>
</evidence>
<dbReference type="SUPFAM" id="SSF51735">
    <property type="entry name" value="NAD(P)-binding Rossmann-fold domains"/>
    <property type="match status" value="1"/>
</dbReference>
<keyword evidence="5 8" id="KW-0560">Oxidoreductase</keyword>
<feature type="binding site" evidence="8">
    <location>
        <position position="64"/>
    </location>
    <ligand>
        <name>shikimate</name>
        <dbReference type="ChEBI" id="CHEBI:36208"/>
    </ligand>
</feature>
<keyword evidence="13" id="KW-1185">Reference proteome</keyword>
<proteinExistence type="inferred from homology"/>
<dbReference type="GO" id="GO:0008652">
    <property type="term" value="P:amino acid biosynthetic process"/>
    <property type="evidence" value="ECO:0007669"/>
    <property type="project" value="UniProtKB-KW"/>
</dbReference>
<dbReference type="PANTHER" id="PTHR21089:SF1">
    <property type="entry name" value="BIFUNCTIONAL 3-DEHYDROQUINATE DEHYDRATASE_SHIKIMATE DEHYDROGENASE, CHLOROPLASTIC"/>
    <property type="match status" value="1"/>
</dbReference>
<dbReference type="InterPro" id="IPR046346">
    <property type="entry name" value="Aminoacid_DH-like_N_sf"/>
</dbReference>
<evidence type="ECO:0000259" key="9">
    <source>
        <dbReference type="Pfam" id="PF01488"/>
    </source>
</evidence>
<feature type="binding site" evidence="8">
    <location>
        <position position="220"/>
    </location>
    <ligand>
        <name>shikimate</name>
        <dbReference type="ChEBI" id="CHEBI:36208"/>
    </ligand>
</feature>
<comment type="subunit">
    <text evidence="8">Homodimer.</text>
</comment>
<dbReference type="RefSeq" id="WP_092496302.1">
    <property type="nucleotide sequence ID" value="NZ_FOFG01000005.1"/>
</dbReference>
<dbReference type="Gene3D" id="3.40.50.10860">
    <property type="entry name" value="Leucine Dehydrogenase, chain A, domain 1"/>
    <property type="match status" value="1"/>
</dbReference>
<dbReference type="OrthoDB" id="9792692at2"/>
<keyword evidence="4 8" id="KW-0521">NADP</keyword>
<organism evidence="12 13">
    <name type="scientific">Faunimonas pinastri</name>
    <dbReference type="NCBI Taxonomy" id="1855383"/>
    <lineage>
        <taxon>Bacteria</taxon>
        <taxon>Pseudomonadati</taxon>
        <taxon>Pseudomonadota</taxon>
        <taxon>Alphaproteobacteria</taxon>
        <taxon>Hyphomicrobiales</taxon>
        <taxon>Afifellaceae</taxon>
        <taxon>Faunimonas</taxon>
    </lineage>
</organism>
<feature type="domain" description="Quinate/shikimate 5-dehydrogenase/glutamyl-tRNA reductase" evidence="9">
    <location>
        <begin position="122"/>
        <end position="193"/>
    </location>
</feature>
<evidence type="ECO:0000256" key="4">
    <source>
        <dbReference type="ARBA" id="ARBA00022857"/>
    </source>
</evidence>
<feature type="binding site" evidence="8">
    <location>
        <position position="218"/>
    </location>
    <ligand>
        <name>NADP(+)</name>
        <dbReference type="ChEBI" id="CHEBI:58349"/>
    </ligand>
</feature>
<comment type="similarity">
    <text evidence="8">Belongs to the shikimate dehydrogenase family.</text>
</comment>
<name>A0A1H9GWU7_9HYPH</name>
<feature type="binding site" evidence="8">
    <location>
        <begin position="17"/>
        <end position="19"/>
    </location>
    <ligand>
        <name>shikimate</name>
        <dbReference type="ChEBI" id="CHEBI:36208"/>
    </ligand>
</feature>
<dbReference type="NCBIfam" id="NF001312">
    <property type="entry name" value="PRK00258.1-4"/>
    <property type="match status" value="1"/>
</dbReference>
<evidence type="ECO:0000256" key="7">
    <source>
        <dbReference type="ARBA" id="ARBA00049442"/>
    </source>
</evidence>
<dbReference type="InterPro" id="IPR006151">
    <property type="entry name" value="Shikm_DH/Glu-tRNA_Rdtase"/>
</dbReference>
<dbReference type="GO" id="GO:0004764">
    <property type="term" value="F:shikimate 3-dehydrogenase (NADP+) activity"/>
    <property type="evidence" value="ECO:0007669"/>
    <property type="project" value="UniProtKB-UniRule"/>
</dbReference>
<dbReference type="Pfam" id="PF18317">
    <property type="entry name" value="SDH_C"/>
    <property type="match status" value="1"/>
</dbReference>
<feature type="domain" description="Shikimate dehydrogenase substrate binding N-terminal" evidence="10">
    <location>
        <begin position="9"/>
        <end position="91"/>
    </location>
</feature>
<keyword evidence="6 8" id="KW-0057">Aromatic amino acid biosynthesis</keyword>
<evidence type="ECO:0000256" key="3">
    <source>
        <dbReference type="ARBA" id="ARBA00022605"/>
    </source>
</evidence>
<comment type="catalytic activity">
    <reaction evidence="7 8">
        <text>shikimate + NADP(+) = 3-dehydroshikimate + NADPH + H(+)</text>
        <dbReference type="Rhea" id="RHEA:17737"/>
        <dbReference type="ChEBI" id="CHEBI:15378"/>
        <dbReference type="ChEBI" id="CHEBI:16630"/>
        <dbReference type="ChEBI" id="CHEBI:36208"/>
        <dbReference type="ChEBI" id="CHEBI:57783"/>
        <dbReference type="ChEBI" id="CHEBI:58349"/>
        <dbReference type="EC" id="1.1.1.25"/>
    </reaction>
</comment>
<dbReference type="STRING" id="1855383.SAMN05216548_105174"/>
<evidence type="ECO:0000256" key="8">
    <source>
        <dbReference type="HAMAP-Rule" id="MF_00222"/>
    </source>
</evidence>
<evidence type="ECO:0000256" key="1">
    <source>
        <dbReference type="ARBA" id="ARBA00004871"/>
    </source>
</evidence>
<dbReference type="HAMAP" id="MF_00222">
    <property type="entry name" value="Shikimate_DH_AroE"/>
    <property type="match status" value="1"/>
</dbReference>
<dbReference type="InterPro" id="IPR013708">
    <property type="entry name" value="Shikimate_DH-bd_N"/>
</dbReference>
<accession>A0A1H9GWU7</accession>
<dbReference type="Gene3D" id="3.40.50.720">
    <property type="entry name" value="NAD(P)-binding Rossmann-like Domain"/>
    <property type="match status" value="1"/>
</dbReference>
<feature type="binding site" evidence="8">
    <location>
        <position position="248"/>
    </location>
    <ligand>
        <name>shikimate</name>
        <dbReference type="ChEBI" id="CHEBI:36208"/>
    </ligand>
</feature>
<feature type="domain" description="SDH C-terminal" evidence="11">
    <location>
        <begin position="241"/>
        <end position="261"/>
    </location>
</feature>
<dbReference type="Proteomes" id="UP000199647">
    <property type="component" value="Unassembled WGS sequence"/>
</dbReference>
<dbReference type="CDD" id="cd01065">
    <property type="entry name" value="NAD_bind_Shikimate_DH"/>
    <property type="match status" value="1"/>
</dbReference>
<sequence>MTASPKAFVIGWPINHSRSPIIHRYWLARAGLAGSYDAVPVPVEEFEVFLRTFKDRDFVGGNVTLPHKESAFRACARKTDVAARLGAVNTLWLEDGELCGDNTDAHGFSANLDDQLAGWRDARSALVLGAGGAARAVIHSLLEAGVERIALLNRTVERAADLARHFGPRVVAGALADVAGLAPSTELFVNTISAGLSGEQPVSVDWSRAPKGAMVADIVYVPLLTPFLQGAKDAGFRVSDGLGMLLHQAAPGFERWFGGRPEVTDELRRLVLADIERR</sequence>
<dbReference type="UniPathway" id="UPA00053">
    <property type="reaction ID" value="UER00087"/>
</dbReference>
<feature type="binding site" evidence="8">
    <location>
        <position position="80"/>
    </location>
    <ligand>
        <name>NADP(+)</name>
        <dbReference type="ChEBI" id="CHEBI:58349"/>
    </ligand>
</feature>
<feature type="binding site" evidence="8">
    <location>
        <position position="89"/>
    </location>
    <ligand>
        <name>shikimate</name>
        <dbReference type="ChEBI" id="CHEBI:36208"/>
    </ligand>
</feature>
<evidence type="ECO:0000313" key="12">
    <source>
        <dbReference type="EMBL" id="SEQ54525.1"/>
    </source>
</evidence>
<dbReference type="PANTHER" id="PTHR21089">
    <property type="entry name" value="SHIKIMATE DEHYDROGENASE"/>
    <property type="match status" value="1"/>
</dbReference>
<dbReference type="InterPro" id="IPR036291">
    <property type="entry name" value="NAD(P)-bd_dom_sf"/>
</dbReference>
<feature type="binding site" evidence="8">
    <location>
        <begin position="153"/>
        <end position="158"/>
    </location>
    <ligand>
        <name>NADP(+)</name>
        <dbReference type="ChEBI" id="CHEBI:58349"/>
    </ligand>
</feature>
<dbReference type="EMBL" id="FOFG01000005">
    <property type="protein sequence ID" value="SEQ54525.1"/>
    <property type="molecule type" value="Genomic_DNA"/>
</dbReference>
<dbReference type="GO" id="GO:0009423">
    <property type="term" value="P:chorismate biosynthetic process"/>
    <property type="evidence" value="ECO:0007669"/>
    <property type="project" value="UniProtKB-UniRule"/>
</dbReference>
<dbReference type="SUPFAM" id="SSF53223">
    <property type="entry name" value="Aminoacid dehydrogenase-like, N-terminal domain"/>
    <property type="match status" value="1"/>
</dbReference>
<feature type="binding site" evidence="8">
    <location>
        <begin position="129"/>
        <end position="133"/>
    </location>
    <ligand>
        <name>NADP(+)</name>
        <dbReference type="ChEBI" id="CHEBI:58349"/>
    </ligand>
</feature>
<evidence type="ECO:0000256" key="6">
    <source>
        <dbReference type="ARBA" id="ARBA00023141"/>
    </source>
</evidence>
<dbReference type="GO" id="GO:0009073">
    <property type="term" value="P:aromatic amino acid family biosynthetic process"/>
    <property type="evidence" value="ECO:0007669"/>
    <property type="project" value="UniProtKB-KW"/>
</dbReference>
<dbReference type="AlphaFoldDB" id="A0A1H9GWU7"/>
<feature type="binding site" evidence="8">
    <location>
        <position position="104"/>
    </location>
    <ligand>
        <name>shikimate</name>
        <dbReference type="ChEBI" id="CHEBI:36208"/>
    </ligand>
</feature>
<gene>
    <name evidence="8" type="primary">aroE</name>
    <name evidence="12" type="ORF">SAMN05216548_105174</name>
</gene>
<comment type="function">
    <text evidence="8">Involved in the biosynthesis of the chorismate, which leads to the biosynthesis of aromatic amino acids. Catalyzes the reversible NADPH linked reduction of 3-dehydroshikimate (DHSA) to yield shikimate (SA).</text>
</comment>
<dbReference type="Pfam" id="PF08501">
    <property type="entry name" value="Shikimate_dh_N"/>
    <property type="match status" value="1"/>
</dbReference>
<evidence type="ECO:0000259" key="11">
    <source>
        <dbReference type="Pfam" id="PF18317"/>
    </source>
</evidence>
<evidence type="ECO:0000256" key="5">
    <source>
        <dbReference type="ARBA" id="ARBA00023002"/>
    </source>
</evidence>
<dbReference type="GO" id="GO:0019632">
    <property type="term" value="P:shikimate metabolic process"/>
    <property type="evidence" value="ECO:0007669"/>
    <property type="project" value="InterPro"/>
</dbReference>
<dbReference type="FunFam" id="3.40.50.10860:FF:000006">
    <property type="entry name" value="Shikimate dehydrogenase (NADP(+))"/>
    <property type="match status" value="1"/>
</dbReference>